<dbReference type="InterPro" id="IPR027417">
    <property type="entry name" value="P-loop_NTPase"/>
</dbReference>
<dbReference type="GO" id="GO:0007015">
    <property type="term" value="P:actin filament organization"/>
    <property type="evidence" value="ECO:0007669"/>
    <property type="project" value="TreeGrafter"/>
</dbReference>
<keyword evidence="10" id="KW-1185">Reference proteome</keyword>
<feature type="region of interest" description="Disordered" evidence="7">
    <location>
        <begin position="1202"/>
        <end position="1252"/>
    </location>
</feature>
<dbReference type="InterPro" id="IPR036029">
    <property type="entry name" value="MYSc_Myo20"/>
</dbReference>
<feature type="compositionally biased region" description="Polar residues" evidence="7">
    <location>
        <begin position="1205"/>
        <end position="1232"/>
    </location>
</feature>
<sequence>MTQGPSIIQSMQLQSGIKNNFLAKASDENTMTCKKKESASIEHLPSSLSNISIHGGIDEFYTEVIYQPLTIPREPKLDELLRKVSGSQDLQTLTEVNLKLSSSMVCIQRLEYFYTAASLYCDNGDMLLPDQTYEQCQDILAPLEALRKILEDSKFEPQLDDGINYKLNVVNVEKKKNEKLKKIVQNSNVDEVRSSSPESYGKTSDFFNNIPNYIGEPLGPFSIPNKRTSIRTSADVLKECEQFLYKHRIRPDFFCRYRKAINLSQSAPPSWPLSGSHCPKIKVQRKPQSASPPRPTTSSRMRRFQKSTAIYTLPIRGKRRRSLVSSTDASSSNEAVHLQQRLQSLSTELLTLRNRLHTHSTCLPQGNNLIPVVSPRNTSIPHPLPHHVTGKFQDISNGIGSLPRRTENTNMETPLIKPRVLSPSRVVNAKRTSPKDMEDLIHLPGPLTEDAVMRTLQARFADGKHFTNVGPILLSINPYQDVGNPLTLSSTRSLSLAPQLRRIVQEAVRQQAETGYPQAIILSGTSGSGKTHCSMLLLRQLFSVAGGGPETDAFKHLAAAFTVLRSLGSAKTTTNSESSRIGQFIEVQVTDGALYRTKIHCYFLDQTRVIRPLPNEKNYHIFYQMLAGLNREERVKLNLEGFSPSNLRYLQGGDVKQDEHEDATRFQAWKACLGILGIPFLDVVRVLAAVLLLGNVQFVDGSGLEVDVIGQSELNAVAGLLGVQPSALFLGLTTRTHNARSQLVKSVCDANMSNMTRDSLAKALYCRTVATIVRRANSLKRLGSTLGTLSSDSNESVHNQADAASQHASTIGGGNSGSKSMAALNNAVRHATDGFIGILDMFGFEEPKPAQLEHLCINLCAETMQHFYNTHIFKSSVESCRDEGISCDTEIDYVDNVPCIDLISSLRTGLLSMLDSECSRRGTAESYVTKIKVQHRNSSRLESKHAELNDPRIFTIRHFAGRVEYDTTDFLDTNRDVVPDDLVSVFYKHTCNFGFATHLFGSELKALYTLDNVPRGLSFRIAPTSHTDLLNGDEPVSTLTQDFHTRLDNLLRTLVHARPHFVRCIRSNGSEISGRFERQTVVRQIRALQVLETVNLMASGFPHRMRFKQFTARYRMLAPFRLLRRSEEKALEDCRLILQYAMENPPEIDGSVTLSWAPGKRHVFLSEGIRQHLESLRTEIRTKSATAIQSVWRGYKLRQRIGKGRTSNGGLQSNTNNGPRPSAKNTNNTGTATRPRPQPIAGTPPPDPNEKCDAKIIQQTCTLFGLDLERPPPVPPSRPYTVTGNSKLGYPQSRVMKMNFPEDSSTNPPSEQLHKGETVTVVGASHRRGHLIVEHNNISFHVPFQFMELQKKNIETNEHQLTQRINYNEKMHQIRFYN</sequence>
<dbReference type="InterPro" id="IPR000048">
    <property type="entry name" value="IQ_motif_EF-hand-BS"/>
</dbReference>
<dbReference type="EMBL" id="WJQU01000001">
    <property type="protein sequence ID" value="KAJ6647414.1"/>
    <property type="molecule type" value="Genomic_DNA"/>
</dbReference>
<evidence type="ECO:0000256" key="5">
    <source>
        <dbReference type="ARBA" id="ARBA00023203"/>
    </source>
</evidence>
<feature type="region of interest" description="Disordered" evidence="7">
    <location>
        <begin position="790"/>
        <end position="815"/>
    </location>
</feature>
<evidence type="ECO:0000313" key="9">
    <source>
        <dbReference type="EMBL" id="KAJ6647414.1"/>
    </source>
</evidence>
<dbReference type="PROSITE" id="PS51456">
    <property type="entry name" value="MYOSIN_MOTOR"/>
    <property type="match status" value="1"/>
</dbReference>
<feature type="region of interest" description="Actin-binding" evidence="6">
    <location>
        <begin position="1047"/>
        <end position="1069"/>
    </location>
</feature>
<dbReference type="InterPro" id="IPR001609">
    <property type="entry name" value="Myosin_head_motor_dom-like"/>
</dbReference>
<dbReference type="GO" id="GO:0016459">
    <property type="term" value="C:myosin complex"/>
    <property type="evidence" value="ECO:0007669"/>
    <property type="project" value="UniProtKB-KW"/>
</dbReference>
<organism evidence="9 10">
    <name type="scientific">Pseudolycoriella hygida</name>
    <dbReference type="NCBI Taxonomy" id="35572"/>
    <lineage>
        <taxon>Eukaryota</taxon>
        <taxon>Metazoa</taxon>
        <taxon>Ecdysozoa</taxon>
        <taxon>Arthropoda</taxon>
        <taxon>Hexapoda</taxon>
        <taxon>Insecta</taxon>
        <taxon>Pterygota</taxon>
        <taxon>Neoptera</taxon>
        <taxon>Endopterygota</taxon>
        <taxon>Diptera</taxon>
        <taxon>Nematocera</taxon>
        <taxon>Sciaroidea</taxon>
        <taxon>Sciaridae</taxon>
        <taxon>Pseudolycoriella</taxon>
    </lineage>
</organism>
<keyword evidence="3 6" id="KW-0518">Myosin</keyword>
<dbReference type="Pfam" id="PF00612">
    <property type="entry name" value="IQ"/>
    <property type="match status" value="1"/>
</dbReference>
<comment type="similarity">
    <text evidence="6">Belongs to the TRAFAC class myosin-kinesin ATPase superfamily. Myosin family.</text>
</comment>
<accession>A0A9Q0NBX0</accession>
<dbReference type="Pfam" id="PF00063">
    <property type="entry name" value="Myosin_head"/>
    <property type="match status" value="2"/>
</dbReference>
<dbReference type="Gene3D" id="1.20.58.530">
    <property type="match status" value="1"/>
</dbReference>
<feature type="region of interest" description="Disordered" evidence="7">
    <location>
        <begin position="268"/>
        <end position="305"/>
    </location>
</feature>
<proteinExistence type="inferred from homology"/>
<dbReference type="GO" id="GO:0003774">
    <property type="term" value="F:cytoskeletal motor activity"/>
    <property type="evidence" value="ECO:0007669"/>
    <property type="project" value="UniProtKB-UniRule"/>
</dbReference>
<dbReference type="SUPFAM" id="SSF52540">
    <property type="entry name" value="P-loop containing nucleoside triphosphate hydrolases"/>
    <property type="match status" value="1"/>
</dbReference>
<dbReference type="PROSITE" id="PS50096">
    <property type="entry name" value="IQ"/>
    <property type="match status" value="1"/>
</dbReference>
<dbReference type="CDD" id="cd14881">
    <property type="entry name" value="MYSc_Myo20"/>
    <property type="match status" value="1"/>
</dbReference>
<dbReference type="Gene3D" id="3.40.850.10">
    <property type="entry name" value="Kinesin motor domain"/>
    <property type="match status" value="1"/>
</dbReference>
<feature type="binding site" evidence="6">
    <location>
        <begin position="524"/>
        <end position="531"/>
    </location>
    <ligand>
        <name>ATP</name>
        <dbReference type="ChEBI" id="CHEBI:30616"/>
    </ligand>
</feature>
<name>A0A9Q0NBX0_9DIPT</name>
<evidence type="ECO:0000256" key="4">
    <source>
        <dbReference type="ARBA" id="ARBA00023175"/>
    </source>
</evidence>
<evidence type="ECO:0000313" key="10">
    <source>
        <dbReference type="Proteomes" id="UP001151699"/>
    </source>
</evidence>
<dbReference type="OrthoDB" id="370884at2759"/>
<feature type="compositionally biased region" description="Polar residues" evidence="7">
    <location>
        <begin position="792"/>
        <end position="809"/>
    </location>
</feature>
<dbReference type="PRINTS" id="PR00193">
    <property type="entry name" value="MYOSINHEAVY"/>
</dbReference>
<keyword evidence="1 6" id="KW-0547">Nucleotide-binding</keyword>
<dbReference type="SMART" id="SM00242">
    <property type="entry name" value="MYSc"/>
    <property type="match status" value="1"/>
</dbReference>
<dbReference type="Gene3D" id="1.20.5.4820">
    <property type="match status" value="1"/>
</dbReference>
<evidence type="ECO:0000256" key="7">
    <source>
        <dbReference type="SAM" id="MobiDB-lite"/>
    </source>
</evidence>
<evidence type="ECO:0000256" key="6">
    <source>
        <dbReference type="PROSITE-ProRule" id="PRU00782"/>
    </source>
</evidence>
<evidence type="ECO:0000256" key="3">
    <source>
        <dbReference type="ARBA" id="ARBA00023123"/>
    </source>
</evidence>
<dbReference type="CDD" id="cd23767">
    <property type="entry name" value="IQCD"/>
    <property type="match status" value="1"/>
</dbReference>
<dbReference type="GO" id="GO:0005737">
    <property type="term" value="C:cytoplasm"/>
    <property type="evidence" value="ECO:0007669"/>
    <property type="project" value="UniProtKB-ARBA"/>
</dbReference>
<keyword evidence="5 6" id="KW-0009">Actin-binding</keyword>
<dbReference type="Proteomes" id="UP001151699">
    <property type="component" value="Chromosome A"/>
</dbReference>
<gene>
    <name evidence="9" type="primary">myoI_0</name>
    <name evidence="9" type="ORF">Bhyg_02636</name>
</gene>
<comment type="caution">
    <text evidence="9">The sequence shown here is derived from an EMBL/GenBank/DDBJ whole genome shotgun (WGS) entry which is preliminary data.</text>
</comment>
<dbReference type="GO" id="GO:0016020">
    <property type="term" value="C:membrane"/>
    <property type="evidence" value="ECO:0007669"/>
    <property type="project" value="TreeGrafter"/>
</dbReference>
<dbReference type="GO" id="GO:0051015">
    <property type="term" value="F:actin filament binding"/>
    <property type="evidence" value="ECO:0007669"/>
    <property type="project" value="TreeGrafter"/>
</dbReference>
<dbReference type="PANTHER" id="PTHR13140">
    <property type="entry name" value="MYOSIN"/>
    <property type="match status" value="1"/>
</dbReference>
<dbReference type="Gene3D" id="1.20.120.720">
    <property type="entry name" value="Myosin VI head, motor domain, U50 subdomain"/>
    <property type="match status" value="1"/>
</dbReference>
<evidence type="ECO:0000259" key="8">
    <source>
        <dbReference type="PROSITE" id="PS51456"/>
    </source>
</evidence>
<dbReference type="InterPro" id="IPR036961">
    <property type="entry name" value="Kinesin_motor_dom_sf"/>
</dbReference>
<feature type="compositionally biased region" description="Pro residues" evidence="7">
    <location>
        <begin position="1236"/>
        <end position="1247"/>
    </location>
</feature>
<dbReference type="Gene3D" id="1.10.10.820">
    <property type="match status" value="1"/>
</dbReference>
<evidence type="ECO:0000256" key="1">
    <source>
        <dbReference type="ARBA" id="ARBA00022741"/>
    </source>
</evidence>
<feature type="domain" description="Myosin motor" evidence="8">
    <location>
        <begin position="436"/>
        <end position="1178"/>
    </location>
</feature>
<keyword evidence="2 6" id="KW-0067">ATP-binding</keyword>
<reference evidence="9" key="1">
    <citation type="submission" date="2022-07" db="EMBL/GenBank/DDBJ databases">
        <authorList>
            <person name="Trinca V."/>
            <person name="Uliana J.V.C."/>
            <person name="Torres T.T."/>
            <person name="Ward R.J."/>
            <person name="Monesi N."/>
        </authorList>
    </citation>
    <scope>NUCLEOTIDE SEQUENCE</scope>
    <source>
        <strain evidence="9">HSMRA1968</strain>
        <tissue evidence="9">Whole embryos</tissue>
    </source>
</reference>
<dbReference type="PANTHER" id="PTHR13140:SF498">
    <property type="entry name" value="DACHS, ISOFORM E"/>
    <property type="match status" value="1"/>
</dbReference>
<evidence type="ECO:0000256" key="2">
    <source>
        <dbReference type="ARBA" id="ARBA00022840"/>
    </source>
</evidence>
<protein>
    <submittedName>
        <fullName evidence="9">Myosin-I heavy chain</fullName>
    </submittedName>
</protein>
<feature type="region of interest" description="Disordered" evidence="7">
    <location>
        <begin position="1267"/>
        <end position="1289"/>
    </location>
</feature>
<dbReference type="GO" id="GO:0005524">
    <property type="term" value="F:ATP binding"/>
    <property type="evidence" value="ECO:0007669"/>
    <property type="project" value="UniProtKB-UniRule"/>
</dbReference>
<keyword evidence="4 6" id="KW-0505">Motor protein</keyword>